<dbReference type="InterPro" id="IPR050263">
    <property type="entry name" value="Bact_Fimbrial_Adh_Pro"/>
</dbReference>
<dbReference type="AlphaFoldDB" id="S3IZT8"/>
<gene>
    <name evidence="2" type="ORF">HMPREF0201_01425</name>
</gene>
<dbReference type="Proteomes" id="UP000014585">
    <property type="component" value="Unassembled WGS sequence"/>
</dbReference>
<dbReference type="HOGENOM" id="CLU_114111_2_0_6"/>
<dbReference type="PANTHER" id="PTHR33420:SF33">
    <property type="entry name" value="MINOR FIMBRIAL SUBUNIT"/>
    <property type="match status" value="1"/>
</dbReference>
<sequence length="167" mass="18051">MMMKIISLLPIVFSIGLLIPPLTAAAIEGDIAFEGDLYSLPQCTISEGARVEVNFGDSVSIRKIDGSQYRTAMNYQIDCEETSKGELALTLSLIGEAATFDGDALRSDRQSLGIKIYRGNTVFKPGETIEINKDAAPTLEAVPVKDPNGKLTQGTFEAWATLSAQYQ</sequence>
<evidence type="ECO:0000313" key="2">
    <source>
        <dbReference type="EMBL" id="EPF18016.1"/>
    </source>
</evidence>
<feature type="domain" description="Fimbrial-type adhesion" evidence="1">
    <location>
        <begin position="31"/>
        <end position="167"/>
    </location>
</feature>
<dbReference type="PANTHER" id="PTHR33420">
    <property type="entry name" value="FIMBRIAL SUBUNIT ELFA-RELATED"/>
    <property type="match status" value="1"/>
</dbReference>
<dbReference type="EMBL" id="ATDT01000009">
    <property type="protein sequence ID" value="EPF18016.1"/>
    <property type="molecule type" value="Genomic_DNA"/>
</dbReference>
<dbReference type="GO" id="GO:0009289">
    <property type="term" value="C:pilus"/>
    <property type="evidence" value="ECO:0007669"/>
    <property type="project" value="InterPro"/>
</dbReference>
<accession>S3IZT8</accession>
<dbReference type="InterPro" id="IPR000259">
    <property type="entry name" value="Adhesion_dom_fimbrial"/>
</dbReference>
<dbReference type="OrthoDB" id="7018672at2"/>
<dbReference type="InterPro" id="IPR036937">
    <property type="entry name" value="Adhesion_dom_fimbrial_sf"/>
</dbReference>
<organism evidence="2 3">
    <name type="scientific">Cedecea davisae DSM 4568</name>
    <dbReference type="NCBI Taxonomy" id="566551"/>
    <lineage>
        <taxon>Bacteria</taxon>
        <taxon>Pseudomonadati</taxon>
        <taxon>Pseudomonadota</taxon>
        <taxon>Gammaproteobacteria</taxon>
        <taxon>Enterobacterales</taxon>
        <taxon>Enterobacteriaceae</taxon>
        <taxon>Cedecea</taxon>
    </lineage>
</organism>
<dbReference type="PATRIC" id="fig|566551.4.peg.1314"/>
<comment type="caution">
    <text evidence="2">The sequence shown here is derived from an EMBL/GenBank/DDBJ whole genome shotgun (WGS) entry which is preliminary data.</text>
</comment>
<dbReference type="GO" id="GO:0043709">
    <property type="term" value="P:cell adhesion involved in single-species biofilm formation"/>
    <property type="evidence" value="ECO:0007669"/>
    <property type="project" value="TreeGrafter"/>
</dbReference>
<evidence type="ECO:0000313" key="3">
    <source>
        <dbReference type="Proteomes" id="UP000014585"/>
    </source>
</evidence>
<dbReference type="STRING" id="566551.HMPREF0201_01425"/>
<dbReference type="InterPro" id="IPR008966">
    <property type="entry name" value="Adhesion_dom_sf"/>
</dbReference>
<dbReference type="SUPFAM" id="SSF49401">
    <property type="entry name" value="Bacterial adhesins"/>
    <property type="match status" value="1"/>
</dbReference>
<dbReference type="Pfam" id="PF00419">
    <property type="entry name" value="Fimbrial"/>
    <property type="match status" value="1"/>
</dbReference>
<name>S3IZT8_9ENTR</name>
<protein>
    <recommendedName>
        <fullName evidence="1">Fimbrial-type adhesion domain-containing protein</fullName>
    </recommendedName>
</protein>
<proteinExistence type="predicted"/>
<dbReference type="Gene3D" id="2.60.40.1090">
    <property type="entry name" value="Fimbrial-type adhesion domain"/>
    <property type="match status" value="1"/>
</dbReference>
<reference evidence="2 3" key="1">
    <citation type="submission" date="2013-04" db="EMBL/GenBank/DDBJ databases">
        <authorList>
            <person name="Weinstock G."/>
            <person name="Sodergren E."/>
            <person name="Lobos E.A."/>
            <person name="Fulton L."/>
            <person name="Fulton R."/>
            <person name="Courtney L."/>
            <person name="Fronick C."/>
            <person name="O'Laughlin M."/>
            <person name="Godfrey J."/>
            <person name="Wilson R.M."/>
            <person name="Miner T."/>
            <person name="Farmer C."/>
            <person name="Delehaunty K."/>
            <person name="Cordes M."/>
            <person name="Minx P."/>
            <person name="Tomlinson C."/>
            <person name="Chen J."/>
            <person name="Wollam A."/>
            <person name="Pepin K.H."/>
            <person name="Palsikar V.B."/>
            <person name="Zhang X."/>
            <person name="Suruliraj S."/>
            <person name="Perna N.T."/>
            <person name="Plunkett G."/>
            <person name="Warren W."/>
            <person name="Mitreva M."/>
            <person name="Mardis E.R."/>
            <person name="Wilson R.K."/>
        </authorList>
    </citation>
    <scope>NUCLEOTIDE SEQUENCE [LARGE SCALE GENOMIC DNA]</scope>
    <source>
        <strain evidence="2 3">DSM 4568</strain>
    </source>
</reference>
<evidence type="ECO:0000259" key="1">
    <source>
        <dbReference type="Pfam" id="PF00419"/>
    </source>
</evidence>